<comment type="caution">
    <text evidence="2">The sequence shown here is derived from an EMBL/GenBank/DDBJ whole genome shotgun (WGS) entry which is preliminary data.</text>
</comment>
<dbReference type="PANTHER" id="PTHR10683:SF40">
    <property type="entry name" value="FRUCTOSE-6-PHOSPHATE ALDOLASE 1-RELATED"/>
    <property type="match status" value="1"/>
</dbReference>
<organism evidence="2 3">
    <name type="scientific">Candidatus Scalindua arabica</name>
    <dbReference type="NCBI Taxonomy" id="1127984"/>
    <lineage>
        <taxon>Bacteria</taxon>
        <taxon>Pseudomonadati</taxon>
        <taxon>Planctomycetota</taxon>
        <taxon>Candidatus Brocadiia</taxon>
        <taxon>Candidatus Brocadiales</taxon>
        <taxon>Candidatus Scalinduaceae</taxon>
        <taxon>Candidatus Scalindua</taxon>
    </lineage>
</organism>
<gene>
    <name evidence="2" type="ORF">MAG551_01474</name>
</gene>
<dbReference type="SUPFAM" id="SSF51569">
    <property type="entry name" value="Aldolase"/>
    <property type="match status" value="1"/>
</dbReference>
<dbReference type="Proteomes" id="UP000722750">
    <property type="component" value="Unassembled WGS sequence"/>
</dbReference>
<dbReference type="AlphaFoldDB" id="A0A941W5K2"/>
<evidence type="ECO:0000313" key="3">
    <source>
        <dbReference type="Proteomes" id="UP000722750"/>
    </source>
</evidence>
<dbReference type="EMBL" id="JAANXD010000060">
    <property type="protein sequence ID" value="MBS1258415.1"/>
    <property type="molecule type" value="Genomic_DNA"/>
</dbReference>
<dbReference type="Gene3D" id="3.20.20.70">
    <property type="entry name" value="Aldolase class I"/>
    <property type="match status" value="1"/>
</dbReference>
<reference evidence="2" key="1">
    <citation type="journal article" date="2021" name="ISME J.">
        <title>Fine-scale metabolic discontinuity in a stratified prokaryote microbiome of a Red Sea deep halocline.</title>
        <authorList>
            <person name="Michoud G."/>
            <person name="Ngugi D.K."/>
            <person name="Barozzi A."/>
            <person name="Merlino G."/>
            <person name="Calleja M.L."/>
            <person name="Delgado-Huertas A."/>
            <person name="Moran X.A.G."/>
            <person name="Daffonchio D."/>
        </authorList>
    </citation>
    <scope>NUCLEOTIDE SEQUENCE</scope>
    <source>
        <strain evidence="2">SuakinDeep_MAG55_1</strain>
    </source>
</reference>
<protein>
    <submittedName>
        <fullName evidence="2">Transaldolase</fullName>
    </submittedName>
</protein>
<dbReference type="InterPro" id="IPR001585">
    <property type="entry name" value="TAL/FSA"/>
</dbReference>
<evidence type="ECO:0000256" key="1">
    <source>
        <dbReference type="ARBA" id="ARBA00023270"/>
    </source>
</evidence>
<sequence>MSIFVDTADIEQAKAVKGFGWVRGITTNPILLAKSCNSAADTLQQLAGLNMDFLFYQLVSSSREDMLKEAHLAKEIAGDQLVLKIPPSEHGFQIIRQLPSEIPCCITALYSVAQAIVARESGVRYIAVYVNRATKLLGDGLSLIADMAGVLKGSQTQILAASLKSPAEVSAAILSGADHLTLPFDVLNMLTYHENSEEAVNQFNSDGSGLQI</sequence>
<accession>A0A941W5K2</accession>
<dbReference type="GO" id="GO:0005975">
    <property type="term" value="P:carbohydrate metabolic process"/>
    <property type="evidence" value="ECO:0007669"/>
    <property type="project" value="InterPro"/>
</dbReference>
<dbReference type="PANTHER" id="PTHR10683">
    <property type="entry name" value="TRANSALDOLASE"/>
    <property type="match status" value="1"/>
</dbReference>
<dbReference type="Pfam" id="PF00923">
    <property type="entry name" value="TAL_FSA"/>
    <property type="match status" value="1"/>
</dbReference>
<dbReference type="InterPro" id="IPR013785">
    <property type="entry name" value="Aldolase_TIM"/>
</dbReference>
<evidence type="ECO:0000313" key="2">
    <source>
        <dbReference type="EMBL" id="MBS1258415.1"/>
    </source>
</evidence>
<name>A0A941W5K2_9BACT</name>
<keyword evidence="1" id="KW-0704">Schiff base</keyword>
<proteinExistence type="predicted"/>